<dbReference type="Proteomes" id="UP000216961">
    <property type="component" value="Unassembled WGS sequence"/>
</dbReference>
<keyword evidence="6" id="KW-0067">ATP-binding</keyword>
<feature type="domain" description="Histidine kinase" evidence="8">
    <location>
        <begin position="1"/>
        <end position="97"/>
    </location>
</feature>
<name>A0AA91TRV3_NIACI</name>
<evidence type="ECO:0000313" key="10">
    <source>
        <dbReference type="Proteomes" id="UP000216961"/>
    </source>
</evidence>
<evidence type="ECO:0000256" key="2">
    <source>
        <dbReference type="ARBA" id="ARBA00012438"/>
    </source>
</evidence>
<evidence type="ECO:0000256" key="6">
    <source>
        <dbReference type="ARBA" id="ARBA00022840"/>
    </source>
</evidence>
<evidence type="ECO:0000256" key="4">
    <source>
        <dbReference type="ARBA" id="ARBA00022741"/>
    </source>
</evidence>
<evidence type="ECO:0000256" key="5">
    <source>
        <dbReference type="ARBA" id="ARBA00022777"/>
    </source>
</evidence>
<keyword evidence="3" id="KW-0808">Transferase</keyword>
<comment type="catalytic activity">
    <reaction evidence="1">
        <text>ATP + protein L-histidine = ADP + protein N-phospho-L-histidine.</text>
        <dbReference type="EC" id="2.7.13.3"/>
    </reaction>
</comment>
<dbReference type="AlphaFoldDB" id="A0AA91TRV3"/>
<evidence type="ECO:0000256" key="1">
    <source>
        <dbReference type="ARBA" id="ARBA00000085"/>
    </source>
</evidence>
<evidence type="ECO:0000256" key="7">
    <source>
        <dbReference type="ARBA" id="ARBA00023012"/>
    </source>
</evidence>
<dbReference type="InterPro" id="IPR036890">
    <property type="entry name" value="HATPase_C_sf"/>
</dbReference>
<gene>
    <name evidence="9" type="ORF">CHH57_11915</name>
</gene>
<dbReference type="PANTHER" id="PTHR34220:SF7">
    <property type="entry name" value="SENSOR HISTIDINE KINASE YPDA"/>
    <property type="match status" value="1"/>
</dbReference>
<proteinExistence type="predicted"/>
<evidence type="ECO:0000256" key="3">
    <source>
        <dbReference type="ARBA" id="ARBA00022679"/>
    </source>
</evidence>
<sequence length="98" mass="11239">MLFIMHSNKMIEPCKITVHAVLRENNLHITVEDNGPGMEEELLAKVRKQEVRTRGTGIGLYNIDSRIKLLYGEEFGLIIKSKRGTGTQVHLIIPNKWR</sequence>
<dbReference type="EC" id="2.7.13.3" evidence="2"/>
<dbReference type="InterPro" id="IPR005467">
    <property type="entry name" value="His_kinase_dom"/>
</dbReference>
<evidence type="ECO:0000313" key="9">
    <source>
        <dbReference type="EMBL" id="PAD83010.1"/>
    </source>
</evidence>
<dbReference type="Pfam" id="PF02518">
    <property type="entry name" value="HATPase_c"/>
    <property type="match status" value="1"/>
</dbReference>
<dbReference type="InterPro" id="IPR004358">
    <property type="entry name" value="Sig_transdc_His_kin-like_C"/>
</dbReference>
<dbReference type="PRINTS" id="PR00344">
    <property type="entry name" value="BCTRLSENSOR"/>
</dbReference>
<comment type="caution">
    <text evidence="9">The sequence shown here is derived from an EMBL/GenBank/DDBJ whole genome shotgun (WGS) entry which is preliminary data.</text>
</comment>
<dbReference type="PROSITE" id="PS50109">
    <property type="entry name" value="HIS_KIN"/>
    <property type="match status" value="1"/>
</dbReference>
<evidence type="ECO:0000259" key="8">
    <source>
        <dbReference type="PROSITE" id="PS50109"/>
    </source>
</evidence>
<keyword evidence="5" id="KW-0418">Kinase</keyword>
<accession>A0AA91TRV3</accession>
<dbReference type="GO" id="GO:0004673">
    <property type="term" value="F:protein histidine kinase activity"/>
    <property type="evidence" value="ECO:0007669"/>
    <property type="project" value="UniProtKB-EC"/>
</dbReference>
<dbReference type="GO" id="GO:0005524">
    <property type="term" value="F:ATP binding"/>
    <property type="evidence" value="ECO:0007669"/>
    <property type="project" value="UniProtKB-KW"/>
</dbReference>
<dbReference type="PANTHER" id="PTHR34220">
    <property type="entry name" value="SENSOR HISTIDINE KINASE YPDA"/>
    <property type="match status" value="1"/>
</dbReference>
<dbReference type="SUPFAM" id="SSF55874">
    <property type="entry name" value="ATPase domain of HSP90 chaperone/DNA topoisomerase II/histidine kinase"/>
    <property type="match status" value="1"/>
</dbReference>
<keyword evidence="4" id="KW-0547">Nucleotide-binding</keyword>
<dbReference type="Gene3D" id="3.30.565.10">
    <property type="entry name" value="Histidine kinase-like ATPase, C-terminal domain"/>
    <property type="match status" value="1"/>
</dbReference>
<keyword evidence="7" id="KW-0902">Two-component regulatory system</keyword>
<protein>
    <recommendedName>
        <fullName evidence="2">histidine kinase</fullName>
        <ecNumber evidence="2">2.7.13.3</ecNumber>
    </recommendedName>
</protein>
<dbReference type="InterPro" id="IPR050640">
    <property type="entry name" value="Bact_2-comp_sensor_kinase"/>
</dbReference>
<organism evidence="9 10">
    <name type="scientific">Niallia circulans</name>
    <name type="common">Bacillus circulans</name>
    <dbReference type="NCBI Taxonomy" id="1397"/>
    <lineage>
        <taxon>Bacteria</taxon>
        <taxon>Bacillati</taxon>
        <taxon>Bacillota</taxon>
        <taxon>Bacilli</taxon>
        <taxon>Bacillales</taxon>
        <taxon>Bacillaceae</taxon>
        <taxon>Niallia</taxon>
    </lineage>
</organism>
<dbReference type="GO" id="GO:0000160">
    <property type="term" value="P:phosphorelay signal transduction system"/>
    <property type="evidence" value="ECO:0007669"/>
    <property type="project" value="UniProtKB-KW"/>
</dbReference>
<dbReference type="EMBL" id="NPBQ01000072">
    <property type="protein sequence ID" value="PAD83010.1"/>
    <property type="molecule type" value="Genomic_DNA"/>
</dbReference>
<reference evidence="9 10" key="1">
    <citation type="submission" date="2017-07" db="EMBL/GenBank/DDBJ databases">
        <title>Isolation and whole genome analysis of endospore-forming bacteria from heroin.</title>
        <authorList>
            <person name="Kalinowski J."/>
            <person name="Ahrens B."/>
            <person name="Al-Dilaimi A."/>
            <person name="Winkler A."/>
            <person name="Wibberg D."/>
            <person name="Schleenbecker U."/>
            <person name="Ruckert C."/>
            <person name="Wolfel R."/>
            <person name="Grass G."/>
        </authorList>
    </citation>
    <scope>NUCLEOTIDE SEQUENCE [LARGE SCALE GENOMIC DNA]</scope>
    <source>
        <strain evidence="9 10">7521-2</strain>
    </source>
</reference>
<dbReference type="InterPro" id="IPR003594">
    <property type="entry name" value="HATPase_dom"/>
</dbReference>